<dbReference type="GO" id="GO:0005085">
    <property type="term" value="F:guanyl-nucleotide exchange factor activity"/>
    <property type="evidence" value="ECO:0007669"/>
    <property type="project" value="InterPro"/>
</dbReference>
<dbReference type="PANTHER" id="PTHR10663">
    <property type="entry name" value="GUANYL-NUCLEOTIDE EXCHANGE FACTOR"/>
    <property type="match status" value="1"/>
</dbReference>
<dbReference type="HOGENOM" id="CLU_315269_0_0_1"/>
<evidence type="ECO:0000313" key="4">
    <source>
        <dbReference type="EMBL" id="EPY50210.1"/>
    </source>
</evidence>
<feature type="compositionally biased region" description="Polar residues" evidence="1">
    <location>
        <begin position="925"/>
        <end position="946"/>
    </location>
</feature>
<feature type="compositionally biased region" description="Polar residues" evidence="1">
    <location>
        <begin position="87"/>
        <end position="98"/>
    </location>
</feature>
<dbReference type="eggNOG" id="KOG0929">
    <property type="taxonomic scope" value="Eukaryota"/>
</dbReference>
<dbReference type="InterPro" id="IPR035999">
    <property type="entry name" value="Sec7_dom_sf"/>
</dbReference>
<dbReference type="Proteomes" id="UP000015464">
    <property type="component" value="Unassembled WGS sequence"/>
</dbReference>
<dbReference type="SMART" id="SM00222">
    <property type="entry name" value="Sec7"/>
    <property type="match status" value="1"/>
</dbReference>
<dbReference type="InterPro" id="IPR023394">
    <property type="entry name" value="Sec7_C_sf"/>
</dbReference>
<dbReference type="OrthoDB" id="430364at2759"/>
<feature type="domain" description="PH" evidence="2">
    <location>
        <begin position="547"/>
        <end position="676"/>
    </location>
</feature>
<gene>
    <name evidence="4" type="ORF">SPOG_00971</name>
</gene>
<dbReference type="InterPro" id="IPR001849">
    <property type="entry name" value="PH_domain"/>
</dbReference>
<dbReference type="Gene3D" id="1.10.1000.11">
    <property type="entry name" value="Arf Nucleotide-binding Site Opener,domain 2"/>
    <property type="match status" value="1"/>
</dbReference>
<evidence type="ECO:0000259" key="2">
    <source>
        <dbReference type="PROSITE" id="PS50003"/>
    </source>
</evidence>
<dbReference type="PANTHER" id="PTHR10663:SF333">
    <property type="entry name" value="PROTEIN MON2 HOMOLOG"/>
    <property type="match status" value="1"/>
</dbReference>
<dbReference type="OMA" id="SSDECYI"/>
<feature type="region of interest" description="Disordered" evidence="1">
    <location>
        <begin position="861"/>
        <end position="901"/>
    </location>
</feature>
<feature type="region of interest" description="Disordered" evidence="1">
    <location>
        <begin position="920"/>
        <end position="959"/>
    </location>
</feature>
<feature type="compositionally biased region" description="Basic and acidic residues" evidence="1">
    <location>
        <begin position="874"/>
        <end position="885"/>
    </location>
</feature>
<dbReference type="AlphaFoldDB" id="S9VVQ4"/>
<dbReference type="PROSITE" id="PS50190">
    <property type="entry name" value="SEC7"/>
    <property type="match status" value="1"/>
</dbReference>
<protein>
    <submittedName>
        <fullName evidence="4">Guanyl-nucleotide exchange factor Sec74</fullName>
    </submittedName>
</protein>
<proteinExistence type="predicted"/>
<feature type="domain" description="SEC7" evidence="3">
    <location>
        <begin position="251"/>
        <end position="419"/>
    </location>
</feature>
<feature type="compositionally biased region" description="Polar residues" evidence="1">
    <location>
        <begin position="114"/>
        <end position="124"/>
    </location>
</feature>
<dbReference type="RefSeq" id="XP_013024696.1">
    <property type="nucleotide sequence ID" value="XM_013169242.1"/>
</dbReference>
<evidence type="ECO:0000259" key="3">
    <source>
        <dbReference type="PROSITE" id="PS50190"/>
    </source>
</evidence>
<evidence type="ECO:0000313" key="5">
    <source>
        <dbReference type="Proteomes" id="UP000015464"/>
    </source>
</evidence>
<evidence type="ECO:0000256" key="1">
    <source>
        <dbReference type="SAM" id="MobiDB-lite"/>
    </source>
</evidence>
<dbReference type="SMART" id="SM00233">
    <property type="entry name" value="PH"/>
    <property type="match status" value="1"/>
</dbReference>
<dbReference type="InterPro" id="IPR000904">
    <property type="entry name" value="Sec7_dom"/>
</dbReference>
<dbReference type="GeneID" id="25035302"/>
<feature type="region of interest" description="Disordered" evidence="1">
    <location>
        <begin position="201"/>
        <end position="262"/>
    </location>
</feature>
<feature type="region of interest" description="Disordered" evidence="1">
    <location>
        <begin position="1"/>
        <end position="181"/>
    </location>
</feature>
<dbReference type="Pfam" id="PF01369">
    <property type="entry name" value="Sec7"/>
    <property type="match status" value="1"/>
</dbReference>
<dbReference type="Gene3D" id="2.30.29.30">
    <property type="entry name" value="Pleckstrin-homology domain (PH domain)/Phosphotyrosine-binding domain (PTB)"/>
    <property type="match status" value="1"/>
</dbReference>
<keyword evidence="5" id="KW-1185">Reference proteome</keyword>
<reference evidence="4 5" key="1">
    <citation type="journal article" date="2011" name="Science">
        <title>Comparative functional genomics of the fission yeasts.</title>
        <authorList>
            <person name="Rhind N."/>
            <person name="Chen Z."/>
            <person name="Yassour M."/>
            <person name="Thompson D.A."/>
            <person name="Haas B.J."/>
            <person name="Habib N."/>
            <person name="Wapinski I."/>
            <person name="Roy S."/>
            <person name="Lin M.F."/>
            <person name="Heiman D.I."/>
            <person name="Young S.K."/>
            <person name="Furuya K."/>
            <person name="Guo Y."/>
            <person name="Pidoux A."/>
            <person name="Chen H.M."/>
            <person name="Robbertse B."/>
            <person name="Goldberg J.M."/>
            <person name="Aoki K."/>
            <person name="Bayne E.H."/>
            <person name="Berlin A.M."/>
            <person name="Desjardins C.A."/>
            <person name="Dobbs E."/>
            <person name="Dukaj L."/>
            <person name="Fan L."/>
            <person name="FitzGerald M.G."/>
            <person name="French C."/>
            <person name="Gujja S."/>
            <person name="Hansen K."/>
            <person name="Keifenheim D."/>
            <person name="Levin J.Z."/>
            <person name="Mosher R.A."/>
            <person name="Mueller C.A."/>
            <person name="Pfiffner J."/>
            <person name="Priest M."/>
            <person name="Russ C."/>
            <person name="Smialowska A."/>
            <person name="Swoboda P."/>
            <person name="Sykes S.M."/>
            <person name="Vaughn M."/>
            <person name="Vengrova S."/>
            <person name="Yoder R."/>
            <person name="Zeng Q."/>
            <person name="Allshire R."/>
            <person name="Baulcombe D."/>
            <person name="Birren B.W."/>
            <person name="Brown W."/>
            <person name="Ekwall K."/>
            <person name="Kellis M."/>
            <person name="Leatherwood J."/>
            <person name="Levin H."/>
            <person name="Margalit H."/>
            <person name="Martienssen R."/>
            <person name="Nieduszynski C.A."/>
            <person name="Spatafora J.W."/>
            <person name="Friedman N."/>
            <person name="Dalgaard J.Z."/>
            <person name="Baumann P."/>
            <person name="Niki H."/>
            <person name="Regev A."/>
            <person name="Nusbaum C."/>
        </authorList>
    </citation>
    <scope>NUCLEOTIDE SEQUENCE [LARGE SCALE GENOMIC DNA]</scope>
    <source>
        <strain evidence="5">OY26 / ATCC MYA-4695 / CBS 11777 / NBRC 106824 / NRRL Y48691</strain>
    </source>
</reference>
<feature type="compositionally biased region" description="Low complexity" evidence="1">
    <location>
        <begin position="223"/>
        <end position="241"/>
    </location>
</feature>
<feature type="compositionally biased region" description="Low complexity" evidence="1">
    <location>
        <begin position="1"/>
        <end position="19"/>
    </location>
</feature>
<dbReference type="STRING" id="653667.S9VVQ4"/>
<dbReference type="Pfam" id="PF00169">
    <property type="entry name" value="PH"/>
    <property type="match status" value="1"/>
</dbReference>
<dbReference type="SUPFAM" id="SSF48425">
    <property type="entry name" value="Sec7 domain"/>
    <property type="match status" value="1"/>
</dbReference>
<dbReference type="FunFam" id="1.10.1000.11:FF:000002">
    <property type="entry name" value="Cytohesin 1"/>
    <property type="match status" value="1"/>
</dbReference>
<dbReference type="EMBL" id="KE546993">
    <property type="protein sequence ID" value="EPY50210.1"/>
    <property type="molecule type" value="Genomic_DNA"/>
</dbReference>
<organism evidence="4 5">
    <name type="scientific">Schizosaccharomyces cryophilus (strain OY26 / ATCC MYA-4695 / CBS 11777 / NBRC 106824 / NRRL Y48691)</name>
    <name type="common">Fission yeast</name>
    <dbReference type="NCBI Taxonomy" id="653667"/>
    <lineage>
        <taxon>Eukaryota</taxon>
        <taxon>Fungi</taxon>
        <taxon>Dikarya</taxon>
        <taxon>Ascomycota</taxon>
        <taxon>Taphrinomycotina</taxon>
        <taxon>Schizosaccharomycetes</taxon>
        <taxon>Schizosaccharomycetales</taxon>
        <taxon>Schizosaccharomycetaceae</taxon>
        <taxon>Schizosaccharomyces</taxon>
    </lineage>
</organism>
<sequence length="959" mass="107101">MDNLSGKSPSSTLKSLSESANCPPSPSTSGKSKTKTTLQSAFHRSKGKRPPKLTVTSELSNASESSPVLSPGYAVDSSSESEHRPEFSTSRNLSNRVSSALKLTIPKRWKRSSKPNSPQSTSAHLPSVFHKKPYHARTNSPEKKLHSLSHSSSFPAQSLNNLDSPVSVSDVPNSPTQPNTLGELAASTLSVLPLQTSKTTFFVGSPSRSSNESLGSHMFRTKSSNSFSSSLSNPSPTSNRSANFEEHRASLSSESNRPRLSLSDFSLPSVEDGETPAAFLDRLQASIPSRFIPSLLSQSNLSFMKITLRKYLSNLPLKDIALDMALRKFLALYVLPQETQQIDRVLSSFSDQYYHCNPMFYESSDECYILTFSLMILHTDFYNTNNRQKMTKGEFISNTNLPNILPEILECFYDNITYTPFVHVEEDPNSIISPSSDRPSFSQRFGDSQFRLSKRSSLATESDLLAIEEQLTGFRINLQSILDYNHFEGISIVGSSICPNASDHYKQFMTAPYIQIVSHRSQPQAFSFHFAPETENESTNPAVVNIKVFKLGIVLQNERARRDRFISGREVGVFLTSSQLMFFKNISWVEGLMSQLQDFQCSAESPPHYFTPSLTSLNPDYIIPLSDLVAFTEKKPDIYGSYSFIIKQKNSTTYMFSTESEQEMNDWIHKVNFVSAFATSGIAPREKLCCVDRSDNSVKASVSILPEIEEDKDAMTKVSHETGSEMLECSKLRIFIVQNRICKLEERLHQVECKFSVERGNVENLLRMAPIQTRTRVRLVRAANNLKKVLRLQMIELCKLQSSIKILKEDLELDNHLQQYLHSVFPSPPSCNENSSAVLYPSGYSGNRSLSNASVRRNQLRLGKNSDLQNLRGKSGESEASKTEDQGESEDANRPTVKQDIVTLKGQRLSVVEVPDDFVPEKVAQESSQSETLEDSLSISTRTTLHTADASLPSENENS</sequence>
<feature type="compositionally biased region" description="Low complexity" evidence="1">
    <location>
        <begin position="27"/>
        <end position="37"/>
    </location>
</feature>
<name>S9VVQ4_SCHCR</name>
<feature type="compositionally biased region" description="Low complexity" evidence="1">
    <location>
        <begin position="160"/>
        <end position="174"/>
    </location>
</feature>
<feature type="compositionally biased region" description="Polar residues" evidence="1">
    <location>
        <begin position="54"/>
        <end position="68"/>
    </location>
</feature>
<dbReference type="PROSITE" id="PS50003">
    <property type="entry name" value="PH_DOMAIN"/>
    <property type="match status" value="1"/>
</dbReference>
<dbReference type="GO" id="GO:0015031">
    <property type="term" value="P:protein transport"/>
    <property type="evidence" value="ECO:0007669"/>
    <property type="project" value="UniProtKB-ARBA"/>
</dbReference>
<accession>S9VVQ4</accession>
<dbReference type="SUPFAM" id="SSF50729">
    <property type="entry name" value="PH domain-like"/>
    <property type="match status" value="1"/>
</dbReference>
<dbReference type="InterPro" id="IPR011993">
    <property type="entry name" value="PH-like_dom_sf"/>
</dbReference>
<dbReference type="GO" id="GO:0032012">
    <property type="term" value="P:regulation of ARF protein signal transduction"/>
    <property type="evidence" value="ECO:0007669"/>
    <property type="project" value="InterPro"/>
</dbReference>
<feature type="compositionally biased region" description="Polar residues" evidence="1">
    <location>
        <begin position="201"/>
        <end position="214"/>
    </location>
</feature>